<proteinExistence type="predicted"/>
<dbReference type="AlphaFoldDB" id="A0A7C4FAK2"/>
<evidence type="ECO:0008006" key="3">
    <source>
        <dbReference type="Google" id="ProtNLM"/>
    </source>
</evidence>
<sequence>MLDPVAIVFSLASLYLALSAWCRASAVFAGLGLASKFSSAPTVLASLYLVFRGGGLGKALAFLLVAGVAYFATYGADFRLSPFAVVEHHLKMMSYMGWRHGFSPAIASIGFLKLLSRVEVWRFGGEIYMYLANANGVWTAHNTSFVAGSGLYTVVVVGLGSPAWYLLFPALLHLTYTALVQRDPVARFACLWGWLSLLNVVAGPIDWYYANALPALYAALGLCFRRLFGRRFKVASAALLATSIALFSATILGLAPYKLELRFGAPP</sequence>
<feature type="transmembrane region" description="Helical" evidence="1">
    <location>
        <begin position="58"/>
        <end position="76"/>
    </location>
</feature>
<name>A0A7C4FAK2_9CREN</name>
<accession>A0A7C4FAK2</accession>
<organism evidence="2">
    <name type="scientific">Ignisphaera aggregans</name>
    <dbReference type="NCBI Taxonomy" id="334771"/>
    <lineage>
        <taxon>Archaea</taxon>
        <taxon>Thermoproteota</taxon>
        <taxon>Thermoprotei</taxon>
        <taxon>Desulfurococcales</taxon>
        <taxon>Desulfurococcaceae</taxon>
        <taxon>Ignisphaera</taxon>
    </lineage>
</organism>
<keyword evidence="1" id="KW-1133">Transmembrane helix</keyword>
<keyword evidence="1" id="KW-0812">Transmembrane</keyword>
<feature type="transmembrane region" description="Helical" evidence="1">
    <location>
        <begin position="235"/>
        <end position="257"/>
    </location>
</feature>
<dbReference type="EMBL" id="DTFF01000018">
    <property type="protein sequence ID" value="HGI87202.1"/>
    <property type="molecule type" value="Genomic_DNA"/>
</dbReference>
<feature type="transmembrane region" description="Helical" evidence="1">
    <location>
        <begin position="151"/>
        <end position="172"/>
    </location>
</feature>
<keyword evidence="1" id="KW-0472">Membrane</keyword>
<reference evidence="2" key="1">
    <citation type="journal article" date="2020" name="mSystems">
        <title>Genome- and Community-Level Interaction Insights into Carbon Utilization and Element Cycling Functions of Hydrothermarchaeota in Hydrothermal Sediment.</title>
        <authorList>
            <person name="Zhou Z."/>
            <person name="Liu Y."/>
            <person name="Xu W."/>
            <person name="Pan J."/>
            <person name="Luo Z.H."/>
            <person name="Li M."/>
        </authorList>
    </citation>
    <scope>NUCLEOTIDE SEQUENCE [LARGE SCALE GENOMIC DNA]</scope>
    <source>
        <strain evidence="2">SpSt-732</strain>
    </source>
</reference>
<comment type="caution">
    <text evidence="2">The sequence shown here is derived from an EMBL/GenBank/DDBJ whole genome shotgun (WGS) entry which is preliminary data.</text>
</comment>
<evidence type="ECO:0000256" key="1">
    <source>
        <dbReference type="SAM" id="Phobius"/>
    </source>
</evidence>
<evidence type="ECO:0000313" key="2">
    <source>
        <dbReference type="EMBL" id="HGI87202.1"/>
    </source>
</evidence>
<gene>
    <name evidence="2" type="ORF">ENV14_02225</name>
</gene>
<protein>
    <recommendedName>
        <fullName evidence="3">DUF2029 domain-containing protein</fullName>
    </recommendedName>
</protein>
<feature type="transmembrane region" description="Helical" evidence="1">
    <location>
        <begin position="208"/>
        <end position="228"/>
    </location>
</feature>